<sequence length="293" mass="30178">MFACERGSVRRRRGPAAVALALLLVLAGCGAAPGGDGDGRTVNPALANTPTAASTPPGGFPAGVDRDGVDIERVIDAHRAALANDSWTVTITRTVSGPNGTVERSRARVLVSGSRTLSTVERLRGDDRLTSSHWTNATAAASRRVGWEGAVRLEGHPNDPGVPAGLDPTGGAWLYAAFLDTDPVYAGTEPTDAGSVTVLRATAGRLERAGLPDRRKVRLRARIGADGVVRSLTLRYEVFLGGDPGVVRVELRTTAVGSTTVPRPEWVDRALANATADGGTGTGGDGDADSASG</sequence>
<feature type="region of interest" description="Disordered" evidence="1">
    <location>
        <begin position="274"/>
        <end position="293"/>
    </location>
</feature>
<dbReference type="PROSITE" id="PS51257">
    <property type="entry name" value="PROKAR_LIPOPROTEIN"/>
    <property type="match status" value="1"/>
</dbReference>
<name>A0A1M5MI26_9EURY</name>
<proteinExistence type="predicted"/>
<dbReference type="InterPro" id="IPR055959">
    <property type="entry name" value="DUF7537"/>
</dbReference>
<protein>
    <submittedName>
        <fullName evidence="2">Uncharacterized protein</fullName>
    </submittedName>
</protein>
<evidence type="ECO:0000313" key="2">
    <source>
        <dbReference type="EMBL" id="SHG76906.1"/>
    </source>
</evidence>
<dbReference type="OrthoDB" id="307727at2157"/>
<feature type="region of interest" description="Disordered" evidence="1">
    <location>
        <begin position="40"/>
        <end position="60"/>
    </location>
</feature>
<accession>A0A1M5MI26</accession>
<keyword evidence="3" id="KW-1185">Reference proteome</keyword>
<dbReference type="Proteomes" id="UP000184357">
    <property type="component" value="Unassembled WGS sequence"/>
</dbReference>
<organism evidence="2 3">
    <name type="scientific">Halobaculum gomorrense</name>
    <dbReference type="NCBI Taxonomy" id="43928"/>
    <lineage>
        <taxon>Archaea</taxon>
        <taxon>Methanobacteriati</taxon>
        <taxon>Methanobacteriota</taxon>
        <taxon>Stenosarchaea group</taxon>
        <taxon>Halobacteria</taxon>
        <taxon>Halobacteriales</taxon>
        <taxon>Haloferacaceae</taxon>
        <taxon>Halobaculum</taxon>
    </lineage>
</organism>
<evidence type="ECO:0000313" key="3">
    <source>
        <dbReference type="Proteomes" id="UP000184357"/>
    </source>
</evidence>
<evidence type="ECO:0000256" key="1">
    <source>
        <dbReference type="SAM" id="MobiDB-lite"/>
    </source>
</evidence>
<dbReference type="Pfam" id="PF24381">
    <property type="entry name" value="DUF7537"/>
    <property type="match status" value="1"/>
</dbReference>
<dbReference type="EMBL" id="FQWV01000002">
    <property type="protein sequence ID" value="SHG76906.1"/>
    <property type="molecule type" value="Genomic_DNA"/>
</dbReference>
<reference evidence="2 3" key="1">
    <citation type="submission" date="2016-11" db="EMBL/GenBank/DDBJ databases">
        <authorList>
            <person name="Jaros S."/>
            <person name="Januszkiewicz K."/>
            <person name="Wedrychowicz H."/>
        </authorList>
    </citation>
    <scope>NUCLEOTIDE SEQUENCE [LARGE SCALE GENOMIC DNA]</scope>
    <source>
        <strain evidence="2 3">DSM 9297</strain>
    </source>
</reference>
<dbReference type="RefSeq" id="WP_073307310.1">
    <property type="nucleotide sequence ID" value="NZ_FQWV01000002.1"/>
</dbReference>
<dbReference type="AlphaFoldDB" id="A0A1M5MI26"/>
<dbReference type="STRING" id="43928.SAMN05443636_1020"/>
<gene>
    <name evidence="2" type="ORF">SAMN05443636_1020</name>
</gene>